<dbReference type="GO" id="GO:0045259">
    <property type="term" value="C:proton-transporting ATP synthase complex"/>
    <property type="evidence" value="ECO:0007669"/>
    <property type="project" value="InterPro"/>
</dbReference>
<reference evidence="2 3" key="1">
    <citation type="submission" date="2019-04" db="EMBL/GenBank/DDBJ databases">
        <title>Comparative genomics and transcriptomics to analyze fruiting body development in filamentous ascomycetes.</title>
        <authorList>
            <consortium name="DOE Joint Genome Institute"/>
            <person name="Lutkenhaus R."/>
            <person name="Traeger S."/>
            <person name="Breuer J."/>
            <person name="Kuo A."/>
            <person name="Lipzen A."/>
            <person name="Pangilinan J."/>
            <person name="Dilworth D."/>
            <person name="Sandor L."/>
            <person name="Poggeler S."/>
            <person name="Barry K."/>
            <person name="Grigoriev I.V."/>
            <person name="Nowrousian M."/>
        </authorList>
    </citation>
    <scope>NUCLEOTIDE SEQUENCE [LARGE SCALE GENOMIC DNA]</scope>
    <source>
        <strain evidence="2 3">CBS 389.68</strain>
    </source>
</reference>
<dbReference type="Proteomes" id="UP000298138">
    <property type="component" value="Unassembled WGS sequence"/>
</dbReference>
<keyword evidence="1" id="KW-0812">Transmembrane</keyword>
<keyword evidence="1" id="KW-1133">Transmembrane helix</keyword>
<organism evidence="2 3">
    <name type="scientific">Ascodesmis nigricans</name>
    <dbReference type="NCBI Taxonomy" id="341454"/>
    <lineage>
        <taxon>Eukaryota</taxon>
        <taxon>Fungi</taxon>
        <taxon>Dikarya</taxon>
        <taxon>Ascomycota</taxon>
        <taxon>Pezizomycotina</taxon>
        <taxon>Pezizomycetes</taxon>
        <taxon>Pezizales</taxon>
        <taxon>Ascodesmidaceae</taxon>
        <taxon>Ascodesmis</taxon>
    </lineage>
</organism>
<dbReference type="AlphaFoldDB" id="A0A4S2N2A7"/>
<evidence type="ECO:0000313" key="2">
    <source>
        <dbReference type="EMBL" id="TGZ83289.1"/>
    </source>
</evidence>
<dbReference type="FunCoup" id="A0A4S2N2A7">
    <property type="interactions" value="69"/>
</dbReference>
<protein>
    <recommendedName>
        <fullName evidence="4">Mitochondrial F1F0 ATP synthase subunit Atp18</fullName>
    </recommendedName>
</protein>
<evidence type="ECO:0000256" key="1">
    <source>
        <dbReference type="SAM" id="Phobius"/>
    </source>
</evidence>
<dbReference type="PANTHER" id="PTHR28060">
    <property type="entry name" value="ATP SYNTHASE SUBUNIT J, MITOCHONDRIAL"/>
    <property type="match status" value="1"/>
</dbReference>
<dbReference type="InterPro" id="IPR006995">
    <property type="entry name" value="ATP_synth_F0_jsu"/>
</dbReference>
<dbReference type="PANTHER" id="PTHR28060:SF1">
    <property type="entry name" value="ATP SYNTHASE SUBUNIT J, MITOCHONDRIAL"/>
    <property type="match status" value="1"/>
</dbReference>
<keyword evidence="1" id="KW-0472">Membrane</keyword>
<evidence type="ECO:0000313" key="3">
    <source>
        <dbReference type="Proteomes" id="UP000298138"/>
    </source>
</evidence>
<sequence>MSALGSLFGKKFNTPIARPLAPFFIASVVIAYGINSFANVLMDTDEFRNDPRHPRAGKSDH</sequence>
<dbReference type="EMBL" id="ML220114">
    <property type="protein sequence ID" value="TGZ83289.1"/>
    <property type="molecule type" value="Genomic_DNA"/>
</dbReference>
<proteinExistence type="predicted"/>
<name>A0A4S2N2A7_9PEZI</name>
<gene>
    <name evidence="2" type="ORF">EX30DRAFT_370305</name>
</gene>
<dbReference type="OrthoDB" id="5520611at2759"/>
<dbReference type="Pfam" id="PF04911">
    <property type="entry name" value="ATP-synt_J"/>
    <property type="match status" value="1"/>
</dbReference>
<accession>A0A4S2N2A7</accession>
<dbReference type="InParanoid" id="A0A4S2N2A7"/>
<dbReference type="GO" id="GO:0046933">
    <property type="term" value="F:proton-transporting ATP synthase activity, rotational mechanism"/>
    <property type="evidence" value="ECO:0007669"/>
    <property type="project" value="TreeGrafter"/>
</dbReference>
<evidence type="ECO:0008006" key="4">
    <source>
        <dbReference type="Google" id="ProtNLM"/>
    </source>
</evidence>
<feature type="transmembrane region" description="Helical" evidence="1">
    <location>
        <begin position="20"/>
        <end position="42"/>
    </location>
</feature>
<keyword evidence="3" id="KW-1185">Reference proteome</keyword>
<dbReference type="STRING" id="341454.A0A4S2N2A7"/>